<evidence type="ECO:0000313" key="2">
    <source>
        <dbReference type="EMBL" id="SGY81814.1"/>
    </source>
</evidence>
<reference evidence="1 3" key="1">
    <citation type="submission" date="2016-11" db="EMBL/GenBank/DDBJ databases">
        <authorList>
            <person name="Klemetsen T."/>
        </authorList>
    </citation>
    <scope>NUCLEOTIDE SEQUENCE [LARGE SCALE GENOMIC DNA]</scope>
    <source>
        <strain evidence="1">MT 2528</strain>
    </source>
</reference>
<organism evidence="2 4">
    <name type="scientific">Moritella viscosa</name>
    <dbReference type="NCBI Taxonomy" id="80854"/>
    <lineage>
        <taxon>Bacteria</taxon>
        <taxon>Pseudomonadati</taxon>
        <taxon>Pseudomonadota</taxon>
        <taxon>Gammaproteobacteria</taxon>
        <taxon>Alteromonadales</taxon>
        <taxon>Moritellaceae</taxon>
        <taxon>Moritella</taxon>
    </lineage>
</organism>
<gene>
    <name evidence="1" type="ORF">MT2528_0086</name>
    <name evidence="2" type="ORF">NVI5450_0072</name>
</gene>
<keyword evidence="3" id="KW-1185">Reference proteome</keyword>
<dbReference type="Proteomes" id="UP000182660">
    <property type="component" value="Unassembled WGS sequence"/>
</dbReference>
<name>A0A1L0D5S5_9GAMM</name>
<reference evidence="2 4" key="2">
    <citation type="submission" date="2016-11" db="EMBL/GenBank/DDBJ databases">
        <authorList>
            <person name="Jaros S."/>
            <person name="Januszkiewicz K."/>
            <person name="Wedrychowicz H."/>
        </authorList>
    </citation>
    <scope>NUCLEOTIDE SEQUENCE [LARGE SCALE GENOMIC DNA]</scope>
    <source>
        <strain evidence="2">NVI 5450</strain>
    </source>
</reference>
<evidence type="ECO:0000313" key="4">
    <source>
        <dbReference type="Proteomes" id="UP000183794"/>
    </source>
</evidence>
<dbReference type="EMBL" id="FPLJ01000004">
    <property type="protein sequence ID" value="SGY81641.1"/>
    <property type="molecule type" value="Genomic_DNA"/>
</dbReference>
<sequence>MLLRQKTLTFVDARNLKDKRYTIHDIFNQQIQLQILSLEIKPTYIKMKIK</sequence>
<evidence type="ECO:0000313" key="3">
    <source>
        <dbReference type="Proteomes" id="UP000182660"/>
    </source>
</evidence>
<protein>
    <submittedName>
        <fullName evidence="1 2">GTPase (G3E family)</fullName>
    </submittedName>
</protein>
<proteinExistence type="predicted"/>
<dbReference type="AlphaFoldDB" id="A0A1L0D5S5"/>
<evidence type="ECO:0000313" key="1">
    <source>
        <dbReference type="EMBL" id="SGY81641.1"/>
    </source>
</evidence>
<accession>A0A1L0D5S5</accession>
<dbReference type="EMBL" id="FPLD01000004">
    <property type="protein sequence ID" value="SGY81814.1"/>
    <property type="molecule type" value="Genomic_DNA"/>
</dbReference>
<dbReference type="Proteomes" id="UP000183794">
    <property type="component" value="Unassembled WGS sequence"/>
</dbReference>